<keyword evidence="2" id="KW-1185">Reference proteome</keyword>
<evidence type="ECO:0000313" key="2">
    <source>
        <dbReference type="Proteomes" id="UP000321464"/>
    </source>
</evidence>
<sequence>MDLKANRMALSRLTAARHRLEAVKARTDMREWQVKRRERTRQLIELGGLVVKAGLVELADDDRATLYGAFLTVAAKLRGEEREQALVLWKRKGKRAFDAEMAHGTDAPQ</sequence>
<gene>
    <name evidence="1" type="ORF">NSE01_32490</name>
</gene>
<dbReference type="Proteomes" id="UP000321464">
    <property type="component" value="Unassembled WGS sequence"/>
</dbReference>
<organism evidence="1 2">
    <name type="scientific">Novosphingobium sediminis</name>
    <dbReference type="NCBI Taxonomy" id="707214"/>
    <lineage>
        <taxon>Bacteria</taxon>
        <taxon>Pseudomonadati</taxon>
        <taxon>Pseudomonadota</taxon>
        <taxon>Alphaproteobacteria</taxon>
        <taxon>Sphingomonadales</taxon>
        <taxon>Sphingomonadaceae</taxon>
        <taxon>Novosphingobium</taxon>
    </lineage>
</organism>
<proteinExistence type="predicted"/>
<evidence type="ECO:0000313" key="1">
    <source>
        <dbReference type="EMBL" id="GEO01417.1"/>
    </source>
</evidence>
<accession>A0A512APA7</accession>
<protein>
    <recommendedName>
        <fullName evidence="3">Conjugal transfer protein TraD</fullName>
    </recommendedName>
</protein>
<dbReference type="InterPro" id="IPR009444">
    <property type="entry name" value="Conjugal_tfr_TraD_a-type"/>
</dbReference>
<name>A0A512APA7_9SPHN</name>
<evidence type="ECO:0008006" key="3">
    <source>
        <dbReference type="Google" id="ProtNLM"/>
    </source>
</evidence>
<dbReference type="AlphaFoldDB" id="A0A512APA7"/>
<comment type="caution">
    <text evidence="1">The sequence shown here is derived from an EMBL/GenBank/DDBJ whole genome shotgun (WGS) entry which is preliminary data.</text>
</comment>
<dbReference type="EMBL" id="BJYR01000021">
    <property type="protein sequence ID" value="GEO01417.1"/>
    <property type="molecule type" value="Genomic_DNA"/>
</dbReference>
<dbReference type="Pfam" id="PF06412">
    <property type="entry name" value="TraD"/>
    <property type="match status" value="1"/>
</dbReference>
<reference evidence="1 2" key="1">
    <citation type="submission" date="2019-07" db="EMBL/GenBank/DDBJ databases">
        <title>Whole genome shotgun sequence of Novosphingobium sediminis NBRC 106119.</title>
        <authorList>
            <person name="Hosoyama A."/>
            <person name="Uohara A."/>
            <person name="Ohji S."/>
            <person name="Ichikawa N."/>
        </authorList>
    </citation>
    <scope>NUCLEOTIDE SEQUENCE [LARGE SCALE GENOMIC DNA]</scope>
    <source>
        <strain evidence="1 2">NBRC 106119</strain>
    </source>
</reference>